<gene>
    <name evidence="7" type="ORF">LCY76_04155</name>
</gene>
<keyword evidence="4 6" id="KW-1133">Transmembrane helix</keyword>
<feature type="transmembrane region" description="Helical" evidence="6">
    <location>
        <begin position="166"/>
        <end position="193"/>
    </location>
</feature>
<feature type="transmembrane region" description="Helical" evidence="6">
    <location>
        <begin position="41"/>
        <end position="63"/>
    </location>
</feature>
<keyword evidence="5 6" id="KW-0472">Membrane</keyword>
<evidence type="ECO:0000256" key="6">
    <source>
        <dbReference type="SAM" id="Phobius"/>
    </source>
</evidence>
<dbReference type="RefSeq" id="WP_053355619.1">
    <property type="nucleotide sequence ID" value="NZ_JAIWJX010000002.1"/>
</dbReference>
<protein>
    <submittedName>
        <fullName evidence="7">YitT family protein</fullName>
    </submittedName>
</protein>
<keyword evidence="3 6" id="KW-0812">Transmembrane</keyword>
<keyword evidence="8" id="KW-1185">Reference proteome</keyword>
<evidence type="ECO:0000256" key="1">
    <source>
        <dbReference type="ARBA" id="ARBA00004651"/>
    </source>
</evidence>
<dbReference type="EMBL" id="JAIWJX010000002">
    <property type="protein sequence ID" value="MCK6255795.1"/>
    <property type="molecule type" value="Genomic_DNA"/>
</dbReference>
<feature type="transmembrane region" description="Helical" evidence="6">
    <location>
        <begin position="139"/>
        <end position="160"/>
    </location>
</feature>
<reference evidence="7" key="1">
    <citation type="submission" date="2021-09" db="EMBL/GenBank/DDBJ databases">
        <title>Genome analysis of Fictibacillus sp. KIGAM418 isolated from marine sediment.</title>
        <authorList>
            <person name="Seo M.-J."/>
            <person name="Cho E.-S."/>
            <person name="Hwang C.Y."/>
        </authorList>
    </citation>
    <scope>NUCLEOTIDE SEQUENCE</scope>
    <source>
        <strain evidence="7">KIGAM418</strain>
    </source>
</reference>
<sequence length="197" mass="21433">MLAKMTAVFIGSFLMGIGINVFILPFHLLDGGMIGIGLLLKYVWGFKVGMTIILLSIPIYFLVWKFDRSSFINSIHGMLISSFVIDLLLPLKGFIHLPVMESAITGGLLIGTGIGIMLRYETSTGGTDLLALFISKRSSLNVGVIIFIIDAAVILSGLYFMGEGMFFYSLITILSVAFATSTLTLIHSISIFLNPKP</sequence>
<dbReference type="Proteomes" id="UP001139011">
    <property type="component" value="Unassembled WGS sequence"/>
</dbReference>
<keyword evidence="2" id="KW-1003">Cell membrane</keyword>
<organism evidence="7 8">
    <name type="scientific">Fictibacillus marinisediminis</name>
    <dbReference type="NCBI Taxonomy" id="2878389"/>
    <lineage>
        <taxon>Bacteria</taxon>
        <taxon>Bacillati</taxon>
        <taxon>Bacillota</taxon>
        <taxon>Bacilli</taxon>
        <taxon>Bacillales</taxon>
        <taxon>Fictibacillaceae</taxon>
        <taxon>Fictibacillus</taxon>
    </lineage>
</organism>
<evidence type="ECO:0000256" key="3">
    <source>
        <dbReference type="ARBA" id="ARBA00022692"/>
    </source>
</evidence>
<evidence type="ECO:0000256" key="2">
    <source>
        <dbReference type="ARBA" id="ARBA00022475"/>
    </source>
</evidence>
<proteinExistence type="predicted"/>
<dbReference type="PANTHER" id="PTHR33545">
    <property type="entry name" value="UPF0750 MEMBRANE PROTEIN YITT-RELATED"/>
    <property type="match status" value="1"/>
</dbReference>
<dbReference type="InterPro" id="IPR051461">
    <property type="entry name" value="UPF0750_membrane"/>
</dbReference>
<evidence type="ECO:0000313" key="8">
    <source>
        <dbReference type="Proteomes" id="UP001139011"/>
    </source>
</evidence>
<dbReference type="GO" id="GO:0005886">
    <property type="term" value="C:plasma membrane"/>
    <property type="evidence" value="ECO:0007669"/>
    <property type="project" value="UniProtKB-SubCell"/>
</dbReference>
<feature type="transmembrane region" description="Helical" evidence="6">
    <location>
        <begin position="70"/>
        <end position="89"/>
    </location>
</feature>
<evidence type="ECO:0000256" key="5">
    <source>
        <dbReference type="ARBA" id="ARBA00023136"/>
    </source>
</evidence>
<evidence type="ECO:0000313" key="7">
    <source>
        <dbReference type="EMBL" id="MCK6255795.1"/>
    </source>
</evidence>
<accession>A0A9X1XB76</accession>
<comment type="subcellular location">
    <subcellularLocation>
        <location evidence="1">Cell membrane</location>
        <topology evidence="1">Multi-pass membrane protein</topology>
    </subcellularLocation>
</comment>
<evidence type="ECO:0000256" key="4">
    <source>
        <dbReference type="ARBA" id="ARBA00022989"/>
    </source>
</evidence>
<dbReference type="InterPro" id="IPR003740">
    <property type="entry name" value="YitT"/>
</dbReference>
<dbReference type="PANTHER" id="PTHR33545:SF5">
    <property type="entry name" value="UPF0750 MEMBRANE PROTEIN YITT"/>
    <property type="match status" value="1"/>
</dbReference>
<dbReference type="AlphaFoldDB" id="A0A9X1XB76"/>
<name>A0A9X1XB76_9BACL</name>
<feature type="transmembrane region" description="Helical" evidence="6">
    <location>
        <begin position="95"/>
        <end position="118"/>
    </location>
</feature>
<feature type="transmembrane region" description="Helical" evidence="6">
    <location>
        <begin position="7"/>
        <end position="29"/>
    </location>
</feature>
<comment type="caution">
    <text evidence="7">The sequence shown here is derived from an EMBL/GenBank/DDBJ whole genome shotgun (WGS) entry which is preliminary data.</text>
</comment>
<dbReference type="Pfam" id="PF02588">
    <property type="entry name" value="YitT_membrane"/>
    <property type="match status" value="1"/>
</dbReference>